<dbReference type="EMBL" id="MTEI01000007">
    <property type="protein sequence ID" value="OQW87701.1"/>
    <property type="molecule type" value="Genomic_DNA"/>
</dbReference>
<comment type="caution">
    <text evidence="1">The sequence shown here is derived from an EMBL/GenBank/DDBJ whole genome shotgun (WGS) entry which is preliminary data.</text>
</comment>
<gene>
    <name evidence="1" type="ORF">BWK72_12410</name>
</gene>
<sequence>MGAIQAGVVSRKANVSRQTRRGDWVMRMRFRGENTRETEGSERQRLWARAFHPEARSHNPITAPDCFGVKTFSPTASLWFGAQPD</sequence>
<accession>A0A1W9KTG0</accession>
<dbReference type="AlphaFoldDB" id="A0A1W9KTG0"/>
<name>A0A1W9KTG0_9BURK</name>
<organism evidence="1 2">
    <name type="scientific">Rhodoferax ferrireducens</name>
    <dbReference type="NCBI Taxonomy" id="192843"/>
    <lineage>
        <taxon>Bacteria</taxon>
        <taxon>Pseudomonadati</taxon>
        <taxon>Pseudomonadota</taxon>
        <taxon>Betaproteobacteria</taxon>
        <taxon>Burkholderiales</taxon>
        <taxon>Comamonadaceae</taxon>
        <taxon>Rhodoferax</taxon>
    </lineage>
</organism>
<protein>
    <submittedName>
        <fullName evidence="1">Uncharacterized protein</fullName>
    </submittedName>
</protein>
<reference evidence="1 2" key="1">
    <citation type="submission" date="2017-01" db="EMBL/GenBank/DDBJ databases">
        <title>Novel large sulfur bacteria in the metagenomes of groundwater-fed chemosynthetic microbial mats in the Lake Huron basin.</title>
        <authorList>
            <person name="Sharrar A.M."/>
            <person name="Flood B.E."/>
            <person name="Bailey J.V."/>
            <person name="Jones D.S."/>
            <person name="Biddanda B."/>
            <person name="Ruberg S.A."/>
            <person name="Marcus D.N."/>
            <person name="Dick G.J."/>
        </authorList>
    </citation>
    <scope>NUCLEOTIDE SEQUENCE [LARGE SCALE GENOMIC DNA]</scope>
    <source>
        <strain evidence="1">A7</strain>
    </source>
</reference>
<proteinExistence type="predicted"/>
<dbReference type="Proteomes" id="UP000192505">
    <property type="component" value="Unassembled WGS sequence"/>
</dbReference>
<evidence type="ECO:0000313" key="1">
    <source>
        <dbReference type="EMBL" id="OQW87701.1"/>
    </source>
</evidence>
<evidence type="ECO:0000313" key="2">
    <source>
        <dbReference type="Proteomes" id="UP000192505"/>
    </source>
</evidence>